<evidence type="ECO:0000256" key="1">
    <source>
        <dbReference type="ARBA" id="ARBA00001971"/>
    </source>
</evidence>
<evidence type="ECO:0000256" key="3">
    <source>
        <dbReference type="ARBA" id="ARBA00022617"/>
    </source>
</evidence>
<dbReference type="InterPro" id="IPR001128">
    <property type="entry name" value="Cyt_P450"/>
</dbReference>
<dbReference type="Gene3D" id="1.10.630.10">
    <property type="entry name" value="Cytochrome P450"/>
    <property type="match status" value="1"/>
</dbReference>
<dbReference type="InterPro" id="IPR017972">
    <property type="entry name" value="Cyt_P450_CS"/>
</dbReference>
<dbReference type="PANTHER" id="PTHR47955:SF8">
    <property type="entry name" value="CYTOCHROME P450 71D11-LIKE"/>
    <property type="match status" value="1"/>
</dbReference>
<dbReference type="PRINTS" id="PR00463">
    <property type="entry name" value="EP450I"/>
</dbReference>
<dbReference type="EMBL" id="CAMGYJ010000003">
    <property type="protein sequence ID" value="CAI0394752.1"/>
    <property type="molecule type" value="Genomic_DNA"/>
</dbReference>
<evidence type="ECO:0000256" key="4">
    <source>
        <dbReference type="ARBA" id="ARBA00022723"/>
    </source>
</evidence>
<dbReference type="PANTHER" id="PTHR47955">
    <property type="entry name" value="CYTOCHROME P450 FAMILY 71 PROTEIN"/>
    <property type="match status" value="1"/>
</dbReference>
<comment type="cofactor">
    <cofactor evidence="1 8">
        <name>heme</name>
        <dbReference type="ChEBI" id="CHEBI:30413"/>
    </cofactor>
</comment>
<accession>A0AAV0IB86</accession>
<dbReference type="GO" id="GO:0004497">
    <property type="term" value="F:monooxygenase activity"/>
    <property type="evidence" value="ECO:0007669"/>
    <property type="project" value="UniProtKB-KW"/>
</dbReference>
<gene>
    <name evidence="10" type="ORF">LITE_LOCUS8440</name>
</gene>
<evidence type="ECO:0000313" key="10">
    <source>
        <dbReference type="EMBL" id="CAI0394752.1"/>
    </source>
</evidence>
<dbReference type="SUPFAM" id="SSF48264">
    <property type="entry name" value="Cytochrome P450"/>
    <property type="match status" value="1"/>
</dbReference>
<dbReference type="GO" id="GO:0005506">
    <property type="term" value="F:iron ion binding"/>
    <property type="evidence" value="ECO:0007669"/>
    <property type="project" value="InterPro"/>
</dbReference>
<comment type="similarity">
    <text evidence="2 9">Belongs to the cytochrome P450 family.</text>
</comment>
<keyword evidence="5 9" id="KW-0560">Oxidoreductase</keyword>
<dbReference type="Proteomes" id="UP001154282">
    <property type="component" value="Unassembled WGS sequence"/>
</dbReference>
<evidence type="ECO:0000256" key="7">
    <source>
        <dbReference type="ARBA" id="ARBA00023033"/>
    </source>
</evidence>
<keyword evidence="7 9" id="KW-0503">Monooxygenase</keyword>
<comment type="caution">
    <text evidence="10">The sequence shown here is derived from an EMBL/GenBank/DDBJ whole genome shotgun (WGS) entry which is preliminary data.</text>
</comment>
<dbReference type="InterPro" id="IPR002401">
    <property type="entry name" value="Cyt_P450_E_grp-I"/>
</dbReference>
<evidence type="ECO:0000313" key="11">
    <source>
        <dbReference type="Proteomes" id="UP001154282"/>
    </source>
</evidence>
<dbReference type="Pfam" id="PF00067">
    <property type="entry name" value="p450"/>
    <property type="match status" value="1"/>
</dbReference>
<dbReference type="GO" id="GO:0016705">
    <property type="term" value="F:oxidoreductase activity, acting on paired donors, with incorporation or reduction of molecular oxygen"/>
    <property type="evidence" value="ECO:0007669"/>
    <property type="project" value="InterPro"/>
</dbReference>
<sequence>MVEVTSDALLLLLLLLPISIIILFSTLSIFTKNNKAFPLPPGPWKLPIIGNIHQLATFPLVHRRLADLARRHGPVMHLQLGETSNVVVSSPESAKEFLKTHDHNFASRPYMPSAHTIFYDSRDIAFAPEGDYWRRMRKICTVELLSERRVRSLRPSREEEVAKLVRFIRETTEEEGGGMVNLSKLVISAGNAMTSRAAFGRIRKLEESFIPVLHRILKALGGFSVGDVFPSHKWLRVAIGTERHLRQLHEEADAILQEIIDEHVSRGRRDDDDDPDLVDVLLGCTDNHLEIKAVILIYIYTHVLQDVFLAGADTSPYTVEWAMSELMRNPNKMAEAQKEVRDMFDKRGKVVDATSLDELQYLTLIIKETLRLHTPTPLLIPREARETVVISGYQVPAKTRVIVNSWAIGRNPEHWTQPDQFIPERFLHTSVDYKGYDFQYIPFGAGRRMCPGLHYGIATVRILLVNLLYHFDWKLPNKMKPEDLDMDEESGGTVARKNNLHLIPIPYHAP</sequence>
<evidence type="ECO:0000256" key="2">
    <source>
        <dbReference type="ARBA" id="ARBA00010617"/>
    </source>
</evidence>
<keyword evidence="3 8" id="KW-0349">Heme</keyword>
<dbReference type="PROSITE" id="PS00086">
    <property type="entry name" value="CYTOCHROME_P450"/>
    <property type="match status" value="1"/>
</dbReference>
<evidence type="ECO:0000256" key="6">
    <source>
        <dbReference type="ARBA" id="ARBA00023004"/>
    </source>
</evidence>
<evidence type="ECO:0000256" key="9">
    <source>
        <dbReference type="RuleBase" id="RU000461"/>
    </source>
</evidence>
<feature type="binding site" description="axial binding residue" evidence="8">
    <location>
        <position position="450"/>
    </location>
    <ligand>
        <name>heme</name>
        <dbReference type="ChEBI" id="CHEBI:30413"/>
    </ligand>
    <ligandPart>
        <name>Fe</name>
        <dbReference type="ChEBI" id="CHEBI:18248"/>
    </ligandPart>
</feature>
<keyword evidence="11" id="KW-1185">Reference proteome</keyword>
<organism evidence="10 11">
    <name type="scientific">Linum tenue</name>
    <dbReference type="NCBI Taxonomy" id="586396"/>
    <lineage>
        <taxon>Eukaryota</taxon>
        <taxon>Viridiplantae</taxon>
        <taxon>Streptophyta</taxon>
        <taxon>Embryophyta</taxon>
        <taxon>Tracheophyta</taxon>
        <taxon>Spermatophyta</taxon>
        <taxon>Magnoliopsida</taxon>
        <taxon>eudicotyledons</taxon>
        <taxon>Gunneridae</taxon>
        <taxon>Pentapetalae</taxon>
        <taxon>rosids</taxon>
        <taxon>fabids</taxon>
        <taxon>Malpighiales</taxon>
        <taxon>Linaceae</taxon>
        <taxon>Linum</taxon>
    </lineage>
</organism>
<dbReference type="PRINTS" id="PR00385">
    <property type="entry name" value="P450"/>
</dbReference>
<dbReference type="GO" id="GO:0020037">
    <property type="term" value="F:heme binding"/>
    <property type="evidence" value="ECO:0007669"/>
    <property type="project" value="InterPro"/>
</dbReference>
<dbReference type="InterPro" id="IPR036396">
    <property type="entry name" value="Cyt_P450_sf"/>
</dbReference>
<evidence type="ECO:0000256" key="5">
    <source>
        <dbReference type="ARBA" id="ARBA00023002"/>
    </source>
</evidence>
<dbReference type="FunFam" id="1.10.630.10:FF:000043">
    <property type="entry name" value="Cytochrome P450 99A2"/>
    <property type="match status" value="1"/>
</dbReference>
<proteinExistence type="inferred from homology"/>
<reference evidence="10" key="1">
    <citation type="submission" date="2022-08" db="EMBL/GenBank/DDBJ databases">
        <authorList>
            <person name="Gutierrez-Valencia J."/>
        </authorList>
    </citation>
    <scope>NUCLEOTIDE SEQUENCE</scope>
</reference>
<name>A0AAV0IB86_9ROSI</name>
<dbReference type="AlphaFoldDB" id="A0AAV0IB86"/>
<evidence type="ECO:0000256" key="8">
    <source>
        <dbReference type="PIRSR" id="PIRSR602401-1"/>
    </source>
</evidence>
<keyword evidence="6 8" id="KW-0408">Iron</keyword>
<evidence type="ECO:0008006" key="12">
    <source>
        <dbReference type="Google" id="ProtNLM"/>
    </source>
</evidence>
<protein>
    <recommendedName>
        <fullName evidence="12">Cytochrome P450</fullName>
    </recommendedName>
</protein>
<keyword evidence="4 8" id="KW-0479">Metal-binding</keyword>
<dbReference type="CDD" id="cd11072">
    <property type="entry name" value="CYP71-like"/>
    <property type="match status" value="1"/>
</dbReference>